<gene>
    <name evidence="3" type="ORF">SAMN04489764_1736</name>
</gene>
<reference evidence="3 4" key="1">
    <citation type="submission" date="2016-10" db="EMBL/GenBank/DDBJ databases">
        <authorList>
            <person name="de Groot N.N."/>
        </authorList>
    </citation>
    <scope>NUCLEOTIDE SEQUENCE [LARGE SCALE GENOMIC DNA]</scope>
    <source>
        <strain evidence="3 4">DSM 43794</strain>
    </source>
</reference>
<protein>
    <submittedName>
        <fullName evidence="3">Predicted amidohydrolase</fullName>
    </submittedName>
</protein>
<dbReference type="RefSeq" id="WP_093258552.1">
    <property type="nucleotide sequence ID" value="NZ_FNKK01000002.1"/>
</dbReference>
<name>A0A1H1CZ38_9ACTN</name>
<dbReference type="PANTHER" id="PTHR43674:SF2">
    <property type="entry name" value="BETA-UREIDOPROPIONASE"/>
    <property type="match status" value="1"/>
</dbReference>
<dbReference type="PROSITE" id="PS50263">
    <property type="entry name" value="CN_HYDROLASE"/>
    <property type="match status" value="1"/>
</dbReference>
<evidence type="ECO:0000313" key="4">
    <source>
        <dbReference type="Proteomes" id="UP000217103"/>
    </source>
</evidence>
<dbReference type="InterPro" id="IPR036526">
    <property type="entry name" value="C-N_Hydrolase_sf"/>
</dbReference>
<dbReference type="GO" id="GO:0033388">
    <property type="term" value="P:putrescine biosynthetic process from arginine"/>
    <property type="evidence" value="ECO:0007669"/>
    <property type="project" value="TreeGrafter"/>
</dbReference>
<sequence length="276" mass="31046">MNEDVAVLRVALLQTAPRLGEVSANLKDLHERLNQVSGADIAVTPELALHGYHLGSLTDVEPVGADDPRIADLSRYGPAVIVGFAEAQRHHRYNSAAIVDGRQVRMVQRKLYLPNYRDWEERKHFRPGDRLRCIDIRGVRLAVLICNDLWQPPLLWLAAHDDAEVLIVIANSVHSQPAADVRRVWDLLIAHAAVTAQCHVVFVNRSGTENDRRFWGGSCVVGPDGQTLVRLGEDPDTVEVKLDLAMVRDLRRRWPLLQEPRFELIARETARLAAQQ</sequence>
<dbReference type="InterPro" id="IPR050345">
    <property type="entry name" value="Aliph_Amidase/BUP"/>
</dbReference>
<feature type="domain" description="CN hydrolase" evidence="2">
    <location>
        <begin position="8"/>
        <end position="244"/>
    </location>
</feature>
<keyword evidence="1 3" id="KW-0378">Hydrolase</keyword>
<dbReference type="InterPro" id="IPR003010">
    <property type="entry name" value="C-N_Hydrolase"/>
</dbReference>
<evidence type="ECO:0000256" key="1">
    <source>
        <dbReference type="ARBA" id="ARBA00022801"/>
    </source>
</evidence>
<dbReference type="EMBL" id="FNKK01000002">
    <property type="protein sequence ID" value="SDQ69547.1"/>
    <property type="molecule type" value="Genomic_DNA"/>
</dbReference>
<proteinExistence type="predicted"/>
<dbReference type="AlphaFoldDB" id="A0A1H1CZ38"/>
<dbReference type="SUPFAM" id="SSF56317">
    <property type="entry name" value="Carbon-nitrogen hydrolase"/>
    <property type="match status" value="1"/>
</dbReference>
<dbReference type="Pfam" id="PF00795">
    <property type="entry name" value="CN_hydrolase"/>
    <property type="match status" value="1"/>
</dbReference>
<dbReference type="PANTHER" id="PTHR43674">
    <property type="entry name" value="NITRILASE C965.09-RELATED"/>
    <property type="match status" value="1"/>
</dbReference>
<evidence type="ECO:0000313" key="3">
    <source>
        <dbReference type="EMBL" id="SDQ69547.1"/>
    </source>
</evidence>
<organism evidence="3 4">
    <name type="scientific">Thermostaphylospora chromogena</name>
    <dbReference type="NCBI Taxonomy" id="35622"/>
    <lineage>
        <taxon>Bacteria</taxon>
        <taxon>Bacillati</taxon>
        <taxon>Actinomycetota</taxon>
        <taxon>Actinomycetes</taxon>
        <taxon>Streptosporangiales</taxon>
        <taxon>Thermomonosporaceae</taxon>
        <taxon>Thermostaphylospora</taxon>
    </lineage>
</organism>
<dbReference type="Proteomes" id="UP000217103">
    <property type="component" value="Unassembled WGS sequence"/>
</dbReference>
<dbReference type="OrthoDB" id="4532287at2"/>
<dbReference type="GO" id="GO:0050126">
    <property type="term" value="F:N-carbamoylputrescine amidase activity"/>
    <property type="evidence" value="ECO:0007669"/>
    <property type="project" value="TreeGrafter"/>
</dbReference>
<keyword evidence="4" id="KW-1185">Reference proteome</keyword>
<accession>A0A1H1CZ38</accession>
<dbReference type="STRING" id="35622.SAMN04489764_1736"/>
<dbReference type="Gene3D" id="3.60.110.10">
    <property type="entry name" value="Carbon-nitrogen hydrolase"/>
    <property type="match status" value="1"/>
</dbReference>
<evidence type="ECO:0000259" key="2">
    <source>
        <dbReference type="PROSITE" id="PS50263"/>
    </source>
</evidence>